<sequence>MYNHIAILNITMLLGGDPFSIITSLLWGIGSIVVVIFVMVIWGFFCEKELINIQHEHEICDCFINEVLANTTKVRSTTSIRLFALEEERQIDNENVYRPYWIGSFMGANYITRYFCYNAITGQLEEITKVDFYQIAMCDDVDIEEPDYTENC</sequence>
<keyword evidence="1" id="KW-0472">Membrane</keyword>
<protein>
    <submittedName>
        <fullName evidence="2">Uncharacterized protein</fullName>
    </submittedName>
</protein>
<comment type="caution">
    <text evidence="2">The sequence shown here is derived from an EMBL/GenBank/DDBJ whole genome shotgun (WGS) entry which is preliminary data.</text>
</comment>
<reference evidence="3" key="1">
    <citation type="journal article" date="2019" name="Int. J. Syst. Evol. Microbiol.">
        <title>The Global Catalogue of Microorganisms (GCM) 10K type strain sequencing project: providing services to taxonomists for standard genome sequencing and annotation.</title>
        <authorList>
            <consortium name="The Broad Institute Genomics Platform"/>
            <consortium name="The Broad Institute Genome Sequencing Center for Infectious Disease"/>
            <person name="Wu L."/>
            <person name="Ma J."/>
        </authorList>
    </citation>
    <scope>NUCLEOTIDE SEQUENCE [LARGE SCALE GENOMIC DNA]</scope>
    <source>
        <strain evidence="3">JCM 18050</strain>
    </source>
</reference>
<dbReference type="EMBL" id="BAABHY010000001">
    <property type="protein sequence ID" value="GAA5106710.1"/>
    <property type="molecule type" value="Genomic_DNA"/>
</dbReference>
<dbReference type="Proteomes" id="UP001500171">
    <property type="component" value="Unassembled WGS sequence"/>
</dbReference>
<keyword evidence="3" id="KW-1185">Reference proteome</keyword>
<dbReference type="RefSeq" id="WP_345488832.1">
    <property type="nucleotide sequence ID" value="NZ_BAABHY010000001.1"/>
</dbReference>
<evidence type="ECO:0000313" key="2">
    <source>
        <dbReference type="EMBL" id="GAA5106710.1"/>
    </source>
</evidence>
<keyword evidence="1" id="KW-1133">Transmembrane helix</keyword>
<keyword evidence="1" id="KW-0812">Transmembrane</keyword>
<feature type="transmembrane region" description="Helical" evidence="1">
    <location>
        <begin position="20"/>
        <end position="45"/>
    </location>
</feature>
<name>A0ABP9N1B6_9GAMM</name>
<gene>
    <name evidence="2" type="ORF">GCM10023211_06850</name>
</gene>
<organism evidence="2 3">
    <name type="scientific">Orbus sasakiae</name>
    <dbReference type="NCBI Taxonomy" id="1078475"/>
    <lineage>
        <taxon>Bacteria</taxon>
        <taxon>Pseudomonadati</taxon>
        <taxon>Pseudomonadota</taxon>
        <taxon>Gammaproteobacteria</taxon>
        <taxon>Orbales</taxon>
        <taxon>Orbaceae</taxon>
        <taxon>Orbus</taxon>
    </lineage>
</organism>
<evidence type="ECO:0000313" key="3">
    <source>
        <dbReference type="Proteomes" id="UP001500171"/>
    </source>
</evidence>
<accession>A0ABP9N1B6</accession>
<proteinExistence type="predicted"/>
<evidence type="ECO:0000256" key="1">
    <source>
        <dbReference type="SAM" id="Phobius"/>
    </source>
</evidence>